<sequence length="217" mass="23465">MTVVPPPDTPRHDPPRITVMGRLRAYLFAGILVTAPAAITFYTAWALITWVDQGVRSLIPARYDVFFPGSIPGLGVIALLLALILIGMLTAGFVGRFVVRSWESLLARMPIIRSVYAAIKQIFETVLAQQSTAFRQVVLVEYPRKGLWVLGFVSGTTGGEVEAVLGEDCVNVFIPTTPNPTSGFLLFVPRTALKPLTMSVEDGIKLVVSGGLITPTP</sequence>
<dbReference type="PANTHER" id="PTHR31876">
    <property type="entry name" value="COV-LIKE PROTEIN 1"/>
    <property type="match status" value="1"/>
</dbReference>
<protein>
    <submittedName>
        <fullName evidence="2">Uncharacterized membrane protein</fullName>
    </submittedName>
</protein>
<name>A0A1N7IQ87_9PROT</name>
<keyword evidence="1" id="KW-0812">Transmembrane</keyword>
<dbReference type="STRING" id="80876.SAMN05421779_101470"/>
<dbReference type="InterPro" id="IPR007462">
    <property type="entry name" value="COV1-like"/>
</dbReference>
<keyword evidence="1" id="KW-1133">Transmembrane helix</keyword>
<feature type="transmembrane region" description="Helical" evidence="1">
    <location>
        <begin position="71"/>
        <end position="99"/>
    </location>
</feature>
<organism evidence="2 3">
    <name type="scientific">Insolitispirillum peregrinum</name>
    <dbReference type="NCBI Taxonomy" id="80876"/>
    <lineage>
        <taxon>Bacteria</taxon>
        <taxon>Pseudomonadati</taxon>
        <taxon>Pseudomonadota</taxon>
        <taxon>Alphaproteobacteria</taxon>
        <taxon>Rhodospirillales</taxon>
        <taxon>Novispirillaceae</taxon>
        <taxon>Insolitispirillum</taxon>
    </lineage>
</organism>
<evidence type="ECO:0000256" key="1">
    <source>
        <dbReference type="SAM" id="Phobius"/>
    </source>
</evidence>
<keyword evidence="3" id="KW-1185">Reference proteome</keyword>
<gene>
    <name evidence="2" type="ORF">SAMN05421779_101470</name>
</gene>
<dbReference type="Pfam" id="PF04367">
    <property type="entry name" value="DUF502"/>
    <property type="match status" value="1"/>
</dbReference>
<evidence type="ECO:0000313" key="2">
    <source>
        <dbReference type="EMBL" id="SIS39228.1"/>
    </source>
</evidence>
<dbReference type="RefSeq" id="WP_245821217.1">
    <property type="nucleotide sequence ID" value="NZ_FTOA01000001.1"/>
</dbReference>
<keyword evidence="1" id="KW-0472">Membrane</keyword>
<proteinExistence type="predicted"/>
<dbReference type="AlphaFoldDB" id="A0A1N7IQ87"/>
<feature type="transmembrane region" description="Helical" evidence="1">
    <location>
        <begin position="25"/>
        <end position="51"/>
    </location>
</feature>
<dbReference type="EMBL" id="FTOA01000001">
    <property type="protein sequence ID" value="SIS39228.1"/>
    <property type="molecule type" value="Genomic_DNA"/>
</dbReference>
<reference evidence="2 3" key="1">
    <citation type="submission" date="2017-01" db="EMBL/GenBank/DDBJ databases">
        <authorList>
            <person name="Mah S.A."/>
            <person name="Swanson W.J."/>
            <person name="Moy G.W."/>
            <person name="Vacquier V.D."/>
        </authorList>
    </citation>
    <scope>NUCLEOTIDE SEQUENCE [LARGE SCALE GENOMIC DNA]</scope>
    <source>
        <strain evidence="2 3">DSM 11589</strain>
    </source>
</reference>
<dbReference type="Proteomes" id="UP000185678">
    <property type="component" value="Unassembled WGS sequence"/>
</dbReference>
<accession>A0A1N7IQ87</accession>
<evidence type="ECO:0000313" key="3">
    <source>
        <dbReference type="Proteomes" id="UP000185678"/>
    </source>
</evidence>
<dbReference type="PANTHER" id="PTHR31876:SF26">
    <property type="entry name" value="PROTEIN LIKE COV 2"/>
    <property type="match status" value="1"/>
</dbReference>